<reference evidence="2 3" key="2">
    <citation type="journal article" date="2016" name="Int. J. Syst. Evol. Microbiol.">
        <title>Bacillus gobiensis sp. nov., isolated from a soil sample.</title>
        <authorList>
            <person name="Liu B."/>
            <person name="Liu G.H."/>
            <person name="Cetin S."/>
            <person name="Schumann P."/>
            <person name="Pan Z.Z."/>
            <person name="Chen Q.Q."/>
        </authorList>
    </citation>
    <scope>NUCLEOTIDE SEQUENCE [LARGE SCALE GENOMIC DNA]</scope>
    <source>
        <strain evidence="2 3">FJAT-4402</strain>
    </source>
</reference>
<proteinExistence type="predicted"/>
<dbReference type="RefSeq" id="WP_053602165.1">
    <property type="nucleotide sequence ID" value="NZ_CP012600.1"/>
</dbReference>
<evidence type="ECO:0000313" key="2">
    <source>
        <dbReference type="EMBL" id="ALC80436.1"/>
    </source>
</evidence>
<feature type="transmembrane region" description="Helical" evidence="1">
    <location>
        <begin position="99"/>
        <end position="122"/>
    </location>
</feature>
<dbReference type="Proteomes" id="UP000067625">
    <property type="component" value="Chromosome"/>
</dbReference>
<dbReference type="OrthoDB" id="2990967at2"/>
<dbReference type="EMBL" id="CP012600">
    <property type="protein sequence ID" value="ALC80436.1"/>
    <property type="molecule type" value="Genomic_DNA"/>
</dbReference>
<accession>A0A0M3R8X4</accession>
<gene>
    <name evidence="2" type="ORF">AM592_01675</name>
</gene>
<feature type="transmembrane region" description="Helical" evidence="1">
    <location>
        <begin position="72"/>
        <end position="93"/>
    </location>
</feature>
<keyword evidence="1" id="KW-0812">Transmembrane</keyword>
<feature type="transmembrane region" description="Helical" evidence="1">
    <location>
        <begin position="12"/>
        <end position="29"/>
    </location>
</feature>
<evidence type="ECO:0000313" key="3">
    <source>
        <dbReference type="Proteomes" id="UP000067625"/>
    </source>
</evidence>
<name>A0A0M3R8X4_9BACI</name>
<dbReference type="AlphaFoldDB" id="A0A0M3R8X4"/>
<feature type="transmembrane region" description="Helical" evidence="1">
    <location>
        <begin position="134"/>
        <end position="155"/>
    </location>
</feature>
<keyword evidence="3" id="KW-1185">Reference proteome</keyword>
<protein>
    <submittedName>
        <fullName evidence="2">Uncharacterized protein</fullName>
    </submittedName>
</protein>
<dbReference type="PATRIC" id="fig|1441095.3.peg.353"/>
<dbReference type="STRING" id="1441095.AM592_01675"/>
<sequence>MDESKKKLIEGTALFLSFLITSIVLYFIPDFIGNQIVTRSIGIIFGLIGIMGFTVELTNLRISSNEEIKSALMDMVVGLFLGIIIFLLLYFFANWFVHIVVTLLMLLAIYAALRSVIKLIFLTDFLNRNILIKLPVIILNIAIFTLTLLQVLQIFKVIK</sequence>
<keyword evidence="1" id="KW-1133">Transmembrane helix</keyword>
<organism evidence="2 3">
    <name type="scientific">Bacillus gobiensis</name>
    <dbReference type="NCBI Taxonomy" id="1441095"/>
    <lineage>
        <taxon>Bacteria</taxon>
        <taxon>Bacillati</taxon>
        <taxon>Bacillota</taxon>
        <taxon>Bacilli</taxon>
        <taxon>Bacillales</taxon>
        <taxon>Bacillaceae</taxon>
        <taxon>Bacillus</taxon>
    </lineage>
</organism>
<feature type="transmembrane region" description="Helical" evidence="1">
    <location>
        <begin position="41"/>
        <end position="60"/>
    </location>
</feature>
<reference evidence="3" key="1">
    <citation type="submission" date="2015-08" db="EMBL/GenBank/DDBJ databases">
        <title>Genome sequencing project for genomic taxonomy and phylogenomics of Bacillus-like bacteria.</title>
        <authorList>
            <person name="Liu B."/>
            <person name="Wang J."/>
            <person name="Zhu Y."/>
            <person name="Liu G."/>
            <person name="Chen Q."/>
            <person name="Chen Z."/>
            <person name="Lan J."/>
            <person name="Che J."/>
            <person name="Ge C."/>
            <person name="Shi H."/>
            <person name="Pan Z."/>
            <person name="Liu X."/>
        </authorList>
    </citation>
    <scope>NUCLEOTIDE SEQUENCE [LARGE SCALE GENOMIC DNA]</scope>
    <source>
        <strain evidence="3">FJAT-4402</strain>
    </source>
</reference>
<keyword evidence="1" id="KW-0472">Membrane</keyword>
<evidence type="ECO:0000256" key="1">
    <source>
        <dbReference type="SAM" id="Phobius"/>
    </source>
</evidence>